<proteinExistence type="predicted"/>
<sequence>MIVPYLWSIMRWFLLLFPLWLTAQREVPLDADFRFHDGVYFTPEALLANEPDADWSDISGEMVQLPEDFRVQIDSFGYKQRRYTQPYAISLDGLPYLLVRRDGQRTFYEFAGLRQVGRYATVRYDTVMHTRQLMRAYNPATGRPFREGWVERNRRREVHRIVDMVTGHRYPLELPTVRQLVATERDIHDALNRSSSEEEARMIRALVLYNERHPLLIPLQQAND</sequence>
<accession>A0A2S6I5Q3</accession>
<gene>
    <name evidence="1" type="ORF">CLV84_3348</name>
</gene>
<keyword evidence="2" id="KW-1185">Reference proteome</keyword>
<evidence type="ECO:0000313" key="2">
    <source>
        <dbReference type="Proteomes" id="UP000237662"/>
    </source>
</evidence>
<reference evidence="1 2" key="1">
    <citation type="submission" date="2018-02" db="EMBL/GenBank/DDBJ databases">
        <title>Genomic Encyclopedia of Archaeal and Bacterial Type Strains, Phase II (KMG-II): from individual species to whole genera.</title>
        <authorList>
            <person name="Goeker M."/>
        </authorList>
    </citation>
    <scope>NUCLEOTIDE SEQUENCE [LARGE SCALE GENOMIC DNA]</scope>
    <source>
        <strain evidence="1 2">DSM 29526</strain>
    </source>
</reference>
<evidence type="ECO:0000313" key="1">
    <source>
        <dbReference type="EMBL" id="PPK86421.1"/>
    </source>
</evidence>
<protein>
    <submittedName>
        <fullName evidence="1">Uncharacterized protein</fullName>
    </submittedName>
</protein>
<dbReference type="EMBL" id="PTJC01000006">
    <property type="protein sequence ID" value="PPK86421.1"/>
    <property type="molecule type" value="Genomic_DNA"/>
</dbReference>
<dbReference type="AlphaFoldDB" id="A0A2S6I5Q3"/>
<organism evidence="1 2">
    <name type="scientific">Neolewinella xylanilytica</name>
    <dbReference type="NCBI Taxonomy" id="1514080"/>
    <lineage>
        <taxon>Bacteria</taxon>
        <taxon>Pseudomonadati</taxon>
        <taxon>Bacteroidota</taxon>
        <taxon>Saprospiria</taxon>
        <taxon>Saprospirales</taxon>
        <taxon>Lewinellaceae</taxon>
        <taxon>Neolewinella</taxon>
    </lineage>
</organism>
<comment type="caution">
    <text evidence="1">The sequence shown here is derived from an EMBL/GenBank/DDBJ whole genome shotgun (WGS) entry which is preliminary data.</text>
</comment>
<name>A0A2S6I5Q3_9BACT</name>
<dbReference type="Proteomes" id="UP000237662">
    <property type="component" value="Unassembled WGS sequence"/>
</dbReference>